<organism evidence="5 6">
    <name type="scientific">Octopus sinensis</name>
    <name type="common">East Asian common octopus</name>
    <dbReference type="NCBI Taxonomy" id="2607531"/>
    <lineage>
        <taxon>Eukaryota</taxon>
        <taxon>Metazoa</taxon>
        <taxon>Spiralia</taxon>
        <taxon>Lophotrochozoa</taxon>
        <taxon>Mollusca</taxon>
        <taxon>Cephalopoda</taxon>
        <taxon>Coleoidea</taxon>
        <taxon>Octopodiformes</taxon>
        <taxon>Octopoda</taxon>
        <taxon>Incirrata</taxon>
        <taxon>Octopodidae</taxon>
        <taxon>Octopus</taxon>
    </lineage>
</organism>
<dbReference type="PANTHER" id="PTHR11364">
    <property type="entry name" value="THIOSULFATE SULFERTANSFERASE"/>
    <property type="match status" value="1"/>
</dbReference>
<dbReference type="RefSeq" id="XP_029638354.1">
    <property type="nucleotide sequence ID" value="XM_029782494.2"/>
</dbReference>
<dbReference type="GO" id="GO:0005739">
    <property type="term" value="C:mitochondrion"/>
    <property type="evidence" value="ECO:0007669"/>
    <property type="project" value="TreeGrafter"/>
</dbReference>
<dbReference type="KEGG" id="osn:115213494"/>
<keyword evidence="3" id="KW-0808">Transferase</keyword>
<dbReference type="PANTHER" id="PTHR11364:SF27">
    <property type="entry name" value="SULFURTRANSFERASE"/>
    <property type="match status" value="1"/>
</dbReference>
<dbReference type="InterPro" id="IPR001307">
    <property type="entry name" value="Thiosulphate_STrfase_CS"/>
</dbReference>
<evidence type="ECO:0000256" key="4">
    <source>
        <dbReference type="ARBA" id="ARBA00022737"/>
    </source>
</evidence>
<dbReference type="PROSITE" id="PS00683">
    <property type="entry name" value="RHODANESE_2"/>
    <property type="match status" value="1"/>
</dbReference>
<dbReference type="Pfam" id="PF00581">
    <property type="entry name" value="Rhodanese"/>
    <property type="match status" value="2"/>
</dbReference>
<dbReference type="AlphaFoldDB" id="A0A6P7SJ21"/>
<dbReference type="InterPro" id="IPR001763">
    <property type="entry name" value="Rhodanese-like_dom"/>
</dbReference>
<dbReference type="Gene3D" id="3.40.250.10">
    <property type="entry name" value="Rhodanese-like domain"/>
    <property type="match status" value="2"/>
</dbReference>
<keyword evidence="4" id="KW-0677">Repeat</keyword>
<sequence>MLKNSAVVSVKWLASRIASKDPCIRILDGSFHMPAANRDQKAEYAVKHIPGALFFDVNECVDQNSPYPHMLPSPEEFEDYVRRMGIKNDSHVIVYDTSEKFGLFSAARVWWTFRVFGHDFVSVLDGGLPKWLSLNQSVTDKVETFPPSKFIARYRPELVKNFNDINDNIESKLSQVVDARSKGRFQGTAPEPRADIKSGHFQGATNIPFTSVLDRETKTILKKEDLLKVFENVKIDLNKPLIASCGSGVTACCIVLAAYLCDYENVSVYDGSWTEWAMRSSADKILSKD</sequence>
<dbReference type="GO" id="GO:0004792">
    <property type="term" value="F:thiosulfate-cyanide sulfurtransferase activity"/>
    <property type="evidence" value="ECO:0007669"/>
    <property type="project" value="InterPro"/>
</dbReference>
<dbReference type="PROSITE" id="PS50206">
    <property type="entry name" value="RHODANESE_3"/>
    <property type="match status" value="2"/>
</dbReference>
<keyword evidence="5" id="KW-1185">Reference proteome</keyword>
<dbReference type="InterPro" id="IPR036873">
    <property type="entry name" value="Rhodanese-like_dom_sf"/>
</dbReference>
<name>A0A6P7SJ21_9MOLL</name>
<dbReference type="SMART" id="SM00450">
    <property type="entry name" value="RHOD"/>
    <property type="match status" value="2"/>
</dbReference>
<gene>
    <name evidence="6" type="primary">LOC115213494</name>
</gene>
<dbReference type="CDD" id="cd01448">
    <property type="entry name" value="TST_Repeat_1"/>
    <property type="match status" value="1"/>
</dbReference>
<dbReference type="FunFam" id="3.40.250.10:FF:000001">
    <property type="entry name" value="Sulfurtransferase"/>
    <property type="match status" value="1"/>
</dbReference>
<evidence type="ECO:0000256" key="2">
    <source>
        <dbReference type="ARBA" id="ARBA00022490"/>
    </source>
</evidence>
<dbReference type="CDD" id="cd01449">
    <property type="entry name" value="TST_Repeat_2"/>
    <property type="match status" value="1"/>
</dbReference>
<dbReference type="Proteomes" id="UP000515154">
    <property type="component" value="Linkage group LG6"/>
</dbReference>
<comment type="subcellular location">
    <subcellularLocation>
        <location evidence="1">Cytoplasm</location>
    </subcellularLocation>
</comment>
<evidence type="ECO:0000256" key="3">
    <source>
        <dbReference type="ARBA" id="ARBA00022679"/>
    </source>
</evidence>
<keyword evidence="2" id="KW-0963">Cytoplasm</keyword>
<evidence type="ECO:0000313" key="5">
    <source>
        <dbReference type="Proteomes" id="UP000515154"/>
    </source>
</evidence>
<evidence type="ECO:0000256" key="1">
    <source>
        <dbReference type="ARBA" id="ARBA00004496"/>
    </source>
</evidence>
<protein>
    <submittedName>
        <fullName evidence="6">3-mercaptopyruvate sulfurtransferase</fullName>
    </submittedName>
</protein>
<evidence type="ECO:0000313" key="6">
    <source>
        <dbReference type="RefSeq" id="XP_029638354.1"/>
    </source>
</evidence>
<dbReference type="FunFam" id="3.40.250.10:FF:000015">
    <property type="entry name" value="Sulfurtransferase"/>
    <property type="match status" value="1"/>
</dbReference>
<proteinExistence type="predicted"/>
<dbReference type="SUPFAM" id="SSF52821">
    <property type="entry name" value="Rhodanese/Cell cycle control phosphatase"/>
    <property type="match status" value="2"/>
</dbReference>
<accession>A0A6P7SJ21</accession>
<reference evidence="6" key="1">
    <citation type="submission" date="2025-08" db="UniProtKB">
        <authorList>
            <consortium name="RefSeq"/>
        </authorList>
    </citation>
    <scope>IDENTIFICATION</scope>
</reference>
<dbReference type="PROSITE" id="PS00380">
    <property type="entry name" value="RHODANESE_1"/>
    <property type="match status" value="1"/>
</dbReference>
<dbReference type="InterPro" id="IPR045078">
    <property type="entry name" value="TST/MPST-like"/>
</dbReference>